<dbReference type="Proteomes" id="UP000595894">
    <property type="component" value="Chromosome"/>
</dbReference>
<organism evidence="2 3">
    <name type="scientific">Sphingomonas aliaeris</name>
    <dbReference type="NCBI Taxonomy" id="2759526"/>
    <lineage>
        <taxon>Bacteria</taxon>
        <taxon>Pseudomonadati</taxon>
        <taxon>Pseudomonadota</taxon>
        <taxon>Alphaproteobacteria</taxon>
        <taxon>Sphingomonadales</taxon>
        <taxon>Sphingomonadaceae</taxon>
        <taxon>Sphingomonas</taxon>
    </lineage>
</organism>
<dbReference type="KEGG" id="sari:H5J25_03630"/>
<name>A0A974S4U9_9SPHN</name>
<dbReference type="Pfam" id="PF01650">
    <property type="entry name" value="Peptidase_C13"/>
    <property type="match status" value="1"/>
</dbReference>
<evidence type="ECO:0000313" key="2">
    <source>
        <dbReference type="EMBL" id="QQV77859.1"/>
    </source>
</evidence>
<dbReference type="Gene3D" id="3.40.50.1460">
    <property type="match status" value="1"/>
</dbReference>
<keyword evidence="3" id="KW-1185">Reference proteome</keyword>
<proteinExistence type="predicted"/>
<evidence type="ECO:0000313" key="3">
    <source>
        <dbReference type="Proteomes" id="UP000595894"/>
    </source>
</evidence>
<dbReference type="GO" id="GO:0008233">
    <property type="term" value="F:peptidase activity"/>
    <property type="evidence" value="ECO:0007669"/>
    <property type="project" value="InterPro"/>
</dbReference>
<gene>
    <name evidence="2" type="ORF">H5J25_03630</name>
</gene>
<dbReference type="AlphaFoldDB" id="A0A974S4U9"/>
<dbReference type="EMBL" id="CP061035">
    <property type="protein sequence ID" value="QQV77859.1"/>
    <property type="molecule type" value="Genomic_DNA"/>
</dbReference>
<reference evidence="3" key="1">
    <citation type="submission" date="2020-09" db="EMBL/GenBank/DDBJ databases">
        <title>Sphingomonas sp., a new species isolated from pork steak.</title>
        <authorList>
            <person name="Heidler von Heilborn D."/>
        </authorList>
    </citation>
    <scope>NUCLEOTIDE SEQUENCE [LARGE SCALE GENOMIC DNA]</scope>
</reference>
<evidence type="ECO:0000256" key="1">
    <source>
        <dbReference type="SAM" id="SignalP"/>
    </source>
</evidence>
<dbReference type="InterPro" id="IPR001096">
    <property type="entry name" value="Peptidase_C13"/>
</dbReference>
<keyword evidence="1" id="KW-0732">Signal</keyword>
<sequence length="329" mass="35250">MGRNAFVAKWLLGLAVLLAAGAAAQRYQPAEHTQGPPFFGNITPDQAAILSDMGLTSERDRDPAWTLAEHRRLDRTLSAVQPQRKGVVDAYVVAVALDSDPVFGREAREAGKVLSRRYDAAGRTIVLAGTDGSADSTLPRGAPENIAAALARVAEVMDKSEDVLILYTTSHGAPMGIVYNDGDHGYGMISPQRLWTMLGQLGIARRMVLVSACYSGVFVPLLSNVDSVVITASSDDRTSFGCQADSDWTFFGDALINHALRKPQDITAAGTEATRLIGEWEARGNLTPSRPQVSIGANTALWLDALDRRRPKDVTAPVGKPAVSLLEGR</sequence>
<accession>A0A974S4U9</accession>
<feature type="signal peptide" evidence="1">
    <location>
        <begin position="1"/>
        <end position="24"/>
    </location>
</feature>
<feature type="chain" id="PRO_5037584493" evidence="1">
    <location>
        <begin position="25"/>
        <end position="329"/>
    </location>
</feature>
<protein>
    <submittedName>
        <fullName evidence="2">Peptidase C13</fullName>
    </submittedName>
</protein>
<dbReference type="GO" id="GO:0006508">
    <property type="term" value="P:proteolysis"/>
    <property type="evidence" value="ECO:0007669"/>
    <property type="project" value="InterPro"/>
</dbReference>